<sequence length="160" mass="16678">MAVFAEEPRMSVPTAPVVPSAPAVPEKIVIVLAATLGVGQAANVSACVAAGLAAASPGWAGAPLRDPDGMASSAISHLPIIVLSADAVRMAQLRERLALAPPDGARLAVFPAYAREIHEAVQYWARHRETSHRDQPLLGVGLAGARRWINALTGSLPMLR</sequence>
<proteinExistence type="predicted"/>
<protein>
    <submittedName>
        <fullName evidence="1">DUF2000 domain-containing protein</fullName>
    </submittedName>
</protein>
<reference evidence="2" key="1">
    <citation type="submission" date="2015-12" db="EMBL/GenBank/DDBJ databases">
        <title>FDA dAtabase for Regulatory Grade micrObial Sequences (FDA-ARGOS): Supporting development and validation of Infectious Disease Dx tests.</title>
        <authorList>
            <person name="Case J."/>
            <person name="Tallon L."/>
            <person name="Sadzewicz L."/>
            <person name="Sengamalay N."/>
            <person name="Ott S."/>
            <person name="Godinez A."/>
            <person name="Nagaraj S."/>
            <person name="Nadendla S."/>
            <person name="Sichtig H."/>
        </authorList>
    </citation>
    <scope>NUCLEOTIDE SEQUENCE [LARGE SCALE GENOMIC DNA]</scope>
    <source>
        <strain evidence="2">FDAARGOS_147</strain>
    </source>
</reference>
<dbReference type="SUPFAM" id="SSF102462">
    <property type="entry name" value="Peptidyl-tRNA hydrolase II"/>
    <property type="match status" value="1"/>
</dbReference>
<dbReference type="InterPro" id="IPR018988">
    <property type="entry name" value="DUF2000"/>
</dbReference>
<dbReference type="EMBL" id="CP014060">
    <property type="protein sequence ID" value="AUZ17959.1"/>
    <property type="molecule type" value="Genomic_DNA"/>
</dbReference>
<evidence type="ECO:0000313" key="1">
    <source>
        <dbReference type="EMBL" id="AUZ17959.1"/>
    </source>
</evidence>
<dbReference type="AlphaFoldDB" id="A0A2L0PTM0"/>
<dbReference type="Pfam" id="PF09391">
    <property type="entry name" value="DUF2000"/>
    <property type="match status" value="1"/>
</dbReference>
<name>A0A2L0PTM0_ALCXX</name>
<organism evidence="1 2">
    <name type="scientific">Alcaligenes xylosoxydans xylosoxydans</name>
    <name type="common">Achromobacter xylosoxidans</name>
    <dbReference type="NCBI Taxonomy" id="85698"/>
    <lineage>
        <taxon>Bacteria</taxon>
        <taxon>Pseudomonadati</taxon>
        <taxon>Pseudomonadota</taxon>
        <taxon>Betaproteobacteria</taxon>
        <taxon>Burkholderiales</taxon>
        <taxon>Alcaligenaceae</taxon>
        <taxon>Achromobacter</taxon>
    </lineage>
</organism>
<accession>A0A2L0PTM0</accession>
<gene>
    <name evidence="1" type="ORF">AL504_01735</name>
</gene>
<dbReference type="Gene3D" id="3.40.1490.10">
    <property type="entry name" value="Bit1"/>
    <property type="match status" value="1"/>
</dbReference>
<dbReference type="InterPro" id="IPR023476">
    <property type="entry name" value="Pep_tRNA_hydro_II_dom_sf"/>
</dbReference>
<evidence type="ECO:0000313" key="2">
    <source>
        <dbReference type="Proteomes" id="UP000060602"/>
    </source>
</evidence>
<dbReference type="Proteomes" id="UP000060602">
    <property type="component" value="Chromosome"/>
</dbReference>